<protein>
    <submittedName>
        <fullName evidence="9">ABC transporter permease</fullName>
    </submittedName>
</protein>
<keyword evidence="5 7" id="KW-0472">Membrane</keyword>
<evidence type="ECO:0000313" key="10">
    <source>
        <dbReference type="Proteomes" id="UP000260812"/>
    </source>
</evidence>
<feature type="transmembrane region" description="Helical" evidence="7">
    <location>
        <begin position="319"/>
        <end position="339"/>
    </location>
</feature>
<dbReference type="InterPro" id="IPR003838">
    <property type="entry name" value="ABC3_permease_C"/>
</dbReference>
<comment type="similarity">
    <text evidence="6">Belongs to the ABC-4 integral membrane protein family.</text>
</comment>
<sequence length="796" mass="87939">MMEVKHMIRPFENNTETFIKRLAKRSMQSERRRNAMVVISVALAAFLISFAGGTAVSLVQMQNNQISDTYEAVYSNLTETDMEALKEQPGIERAGEYYLIGEEQSVQGFKGSFIYADETMMYTGRNQMEIVDGELPEEANEIMVSRNWLKKFAPEAGIGDCIALGTESFPGEYRISGLMDLANAENSEIYGFIVSKAQLVQLPGYNPSGFRAYVHLKNVQEMDEEEIKGYCEKIAEKYGLSAPTYYSLFFSRTFGSVDFGTTAVLGVLAAVVLTGGCVVIQSIFRISIHDKIQSFGQLRTLGATKKQIMRMVKKEGRRLGWLGIFAGTAPGIIIPVFLVPKGLHIAGYLMALAATVLICRGMVALSIKKPVRMAADTSLMEAVRIASVQKGFLHRRRKCQKLNPLTLGNMNFRRDKMKTVSITISLSIGGILLLCASTLLLTYEPEALAGKYFPNGHYKVYTDSEEELSKILYSGNPLSEELRQEILAVEGVEDVITARKSVGTDYKAGSYTGGGMGDMITRDNCQALEKGLTQGHMPEGKKGILLPDHVGVEVGTAVQLSLGGSTVEVTVDGLFDITKVSAGYGHGKYQFDGAMLYLPEELFQELLPGVGNFDYSWDIVSDPAMDSAVKMALQEILDSHTGTGLDTFSDYVEYCRSTNSAVFHIMQGIALLISLFGIINLINTTLSNLMSRKWENSVLRSVGLTKKQLYQMITVEGVGYVLLCVLLTALLGLPLSFVLHHEISAAVYGSPTAFRFPFFYMALYFLLLMAIQFLLSLWSIRKQGKQSLIEQLRKLD</sequence>
<dbReference type="GO" id="GO:0022857">
    <property type="term" value="F:transmembrane transporter activity"/>
    <property type="evidence" value="ECO:0007669"/>
    <property type="project" value="TreeGrafter"/>
</dbReference>
<dbReference type="InterPro" id="IPR050250">
    <property type="entry name" value="Macrolide_Exporter_MacB"/>
</dbReference>
<dbReference type="PANTHER" id="PTHR30572:SF4">
    <property type="entry name" value="ABC TRANSPORTER PERMEASE YTRF"/>
    <property type="match status" value="1"/>
</dbReference>
<keyword evidence="10" id="KW-1185">Reference proteome</keyword>
<evidence type="ECO:0000256" key="5">
    <source>
        <dbReference type="ARBA" id="ARBA00023136"/>
    </source>
</evidence>
<gene>
    <name evidence="9" type="ORF">DXC51_07640</name>
</gene>
<evidence type="ECO:0000256" key="1">
    <source>
        <dbReference type="ARBA" id="ARBA00004651"/>
    </source>
</evidence>
<evidence type="ECO:0000256" key="2">
    <source>
        <dbReference type="ARBA" id="ARBA00022475"/>
    </source>
</evidence>
<feature type="domain" description="ABC3 transporter permease C-terminal" evidence="8">
    <location>
        <begin position="267"/>
        <end position="372"/>
    </location>
</feature>
<comment type="caution">
    <text evidence="9">The sequence shown here is derived from an EMBL/GenBank/DDBJ whole genome shotgun (WGS) entry which is preliminary data.</text>
</comment>
<proteinExistence type="inferred from homology"/>
<dbReference type="Pfam" id="PF02687">
    <property type="entry name" value="FtsX"/>
    <property type="match status" value="2"/>
</dbReference>
<evidence type="ECO:0000256" key="6">
    <source>
        <dbReference type="ARBA" id="ARBA00038076"/>
    </source>
</evidence>
<keyword evidence="2" id="KW-1003">Cell membrane</keyword>
<feature type="transmembrane region" description="Helical" evidence="7">
    <location>
        <begin position="717"/>
        <end position="738"/>
    </location>
</feature>
<feature type="domain" description="ABC3 transporter permease C-terminal" evidence="8">
    <location>
        <begin position="669"/>
        <end position="787"/>
    </location>
</feature>
<dbReference type="Proteomes" id="UP000260812">
    <property type="component" value="Unassembled WGS sequence"/>
</dbReference>
<keyword evidence="4 7" id="KW-1133">Transmembrane helix</keyword>
<evidence type="ECO:0000256" key="7">
    <source>
        <dbReference type="SAM" id="Phobius"/>
    </source>
</evidence>
<dbReference type="EMBL" id="QVLV01000004">
    <property type="protein sequence ID" value="RGE62465.1"/>
    <property type="molecule type" value="Genomic_DNA"/>
</dbReference>
<accession>A0A3E3I7R0</accession>
<feature type="transmembrane region" description="Helical" evidence="7">
    <location>
        <begin position="661"/>
        <end position="682"/>
    </location>
</feature>
<feature type="transmembrane region" description="Helical" evidence="7">
    <location>
        <begin position="420"/>
        <end position="443"/>
    </location>
</feature>
<organism evidence="9 10">
    <name type="scientific">Eisenbergiella massiliensis</name>
    <dbReference type="NCBI Taxonomy" id="1720294"/>
    <lineage>
        <taxon>Bacteria</taxon>
        <taxon>Bacillati</taxon>
        <taxon>Bacillota</taxon>
        <taxon>Clostridia</taxon>
        <taxon>Lachnospirales</taxon>
        <taxon>Lachnospiraceae</taxon>
        <taxon>Eisenbergiella</taxon>
    </lineage>
</organism>
<name>A0A3E3I7R0_9FIRM</name>
<evidence type="ECO:0000256" key="4">
    <source>
        <dbReference type="ARBA" id="ARBA00022989"/>
    </source>
</evidence>
<dbReference type="GO" id="GO:0005886">
    <property type="term" value="C:plasma membrane"/>
    <property type="evidence" value="ECO:0007669"/>
    <property type="project" value="UniProtKB-SubCell"/>
</dbReference>
<feature type="transmembrane region" description="Helical" evidence="7">
    <location>
        <begin position="345"/>
        <end position="363"/>
    </location>
</feature>
<evidence type="ECO:0000313" key="9">
    <source>
        <dbReference type="EMBL" id="RGE62465.1"/>
    </source>
</evidence>
<evidence type="ECO:0000256" key="3">
    <source>
        <dbReference type="ARBA" id="ARBA00022692"/>
    </source>
</evidence>
<evidence type="ECO:0000259" key="8">
    <source>
        <dbReference type="Pfam" id="PF02687"/>
    </source>
</evidence>
<reference evidence="9" key="1">
    <citation type="submission" date="2018-08" db="EMBL/GenBank/DDBJ databases">
        <title>A genome reference for cultivated species of the human gut microbiota.</title>
        <authorList>
            <person name="Zou Y."/>
            <person name="Xue W."/>
            <person name="Luo G."/>
        </authorList>
    </citation>
    <scope>NUCLEOTIDE SEQUENCE [LARGE SCALE GENOMIC DNA]</scope>
    <source>
        <strain evidence="9">TF05-5AC</strain>
    </source>
</reference>
<comment type="subcellular location">
    <subcellularLocation>
        <location evidence="1">Cell membrane</location>
        <topology evidence="1">Multi-pass membrane protein</topology>
    </subcellularLocation>
</comment>
<feature type="transmembrane region" description="Helical" evidence="7">
    <location>
        <begin position="758"/>
        <end position="778"/>
    </location>
</feature>
<dbReference type="AlphaFoldDB" id="A0A3E3I7R0"/>
<keyword evidence="3 7" id="KW-0812">Transmembrane</keyword>
<feature type="transmembrane region" description="Helical" evidence="7">
    <location>
        <begin position="263"/>
        <end position="284"/>
    </location>
</feature>
<dbReference type="PANTHER" id="PTHR30572">
    <property type="entry name" value="MEMBRANE COMPONENT OF TRANSPORTER-RELATED"/>
    <property type="match status" value="1"/>
</dbReference>